<proteinExistence type="predicted"/>
<protein>
    <submittedName>
        <fullName evidence="2">Uncharacterized protein</fullName>
    </submittedName>
</protein>
<dbReference type="Proteomes" id="UP000325598">
    <property type="component" value="Unassembled WGS sequence"/>
</dbReference>
<evidence type="ECO:0000256" key="1">
    <source>
        <dbReference type="SAM" id="MobiDB-lite"/>
    </source>
</evidence>
<gene>
    <name evidence="2" type="ORF">San01_34440</name>
</gene>
<feature type="compositionally biased region" description="Polar residues" evidence="1">
    <location>
        <begin position="1"/>
        <end position="10"/>
    </location>
</feature>
<organism evidence="2 3">
    <name type="scientific">Streptomyces angustmyceticus</name>
    <dbReference type="NCBI Taxonomy" id="285578"/>
    <lineage>
        <taxon>Bacteria</taxon>
        <taxon>Bacillati</taxon>
        <taxon>Actinomycetota</taxon>
        <taxon>Actinomycetes</taxon>
        <taxon>Kitasatosporales</taxon>
        <taxon>Streptomycetaceae</taxon>
        <taxon>Streptomyces</taxon>
    </lineage>
</organism>
<name>A0A5J4L9B7_9ACTN</name>
<accession>A0A5J4L9B7</accession>
<evidence type="ECO:0000313" key="2">
    <source>
        <dbReference type="EMBL" id="GES30957.1"/>
    </source>
</evidence>
<dbReference type="EMBL" id="BLAG01000009">
    <property type="protein sequence ID" value="GES30957.1"/>
    <property type="molecule type" value="Genomic_DNA"/>
</dbReference>
<reference evidence="2 3" key="1">
    <citation type="submission" date="2019-10" db="EMBL/GenBank/DDBJ databases">
        <title>Whole genome shotgun sequence of Streptomyces angustmyceticus NBRC 3934.</title>
        <authorList>
            <person name="Hosoyama A."/>
            <person name="Ichikawa N."/>
            <person name="Kimura A."/>
            <person name="Kitahashi Y."/>
            <person name="Komaki H."/>
            <person name="Uohara A."/>
        </authorList>
    </citation>
    <scope>NUCLEOTIDE SEQUENCE [LARGE SCALE GENOMIC DNA]</scope>
    <source>
        <strain evidence="2 3">NBRC 3934</strain>
    </source>
</reference>
<sequence>MLTRSGSSPPESAVGTTPALPPGGGRRMSGRIFCRRAPTRSAPCLRGAGTPGAIILLRTVAERLLQGRVS</sequence>
<dbReference type="AlphaFoldDB" id="A0A5J4L9B7"/>
<feature type="region of interest" description="Disordered" evidence="1">
    <location>
        <begin position="1"/>
        <end position="30"/>
    </location>
</feature>
<keyword evidence="3" id="KW-1185">Reference proteome</keyword>
<comment type="caution">
    <text evidence="2">The sequence shown here is derived from an EMBL/GenBank/DDBJ whole genome shotgun (WGS) entry which is preliminary data.</text>
</comment>
<evidence type="ECO:0000313" key="3">
    <source>
        <dbReference type="Proteomes" id="UP000325598"/>
    </source>
</evidence>